<dbReference type="EMBL" id="PSQE01000007">
    <property type="protein sequence ID" value="RHN45040.1"/>
    <property type="molecule type" value="Genomic_DNA"/>
</dbReference>
<dbReference type="Gramene" id="rna39236">
    <property type="protein sequence ID" value="RHN45040.1"/>
    <property type="gene ID" value="gene39236"/>
</dbReference>
<gene>
    <name evidence="2" type="ORF">MtrunA17_Chr7g0225941</name>
</gene>
<accession>A0A396GVI2</accession>
<feature type="domain" description="BRCT" evidence="1">
    <location>
        <begin position="24"/>
        <end position="63"/>
    </location>
</feature>
<dbReference type="Pfam" id="PF12738">
    <property type="entry name" value="PTCB-BRCT"/>
    <property type="match status" value="1"/>
</dbReference>
<comment type="caution">
    <text evidence="2">The sequence shown here is derived from an EMBL/GenBank/DDBJ whole genome shotgun (WGS) entry which is preliminary data.</text>
</comment>
<evidence type="ECO:0000259" key="1">
    <source>
        <dbReference type="Pfam" id="PF12738"/>
    </source>
</evidence>
<name>A0A396GVI2_MEDTR</name>
<dbReference type="PANTHER" id="PTHR47776">
    <property type="entry name" value="F5A8.9 PROTEIN"/>
    <property type="match status" value="1"/>
</dbReference>
<organism evidence="2">
    <name type="scientific">Medicago truncatula</name>
    <name type="common">Barrel medic</name>
    <name type="synonym">Medicago tribuloides</name>
    <dbReference type="NCBI Taxonomy" id="3880"/>
    <lineage>
        <taxon>Eukaryota</taxon>
        <taxon>Viridiplantae</taxon>
        <taxon>Streptophyta</taxon>
        <taxon>Embryophyta</taxon>
        <taxon>Tracheophyta</taxon>
        <taxon>Spermatophyta</taxon>
        <taxon>Magnoliopsida</taxon>
        <taxon>eudicotyledons</taxon>
        <taxon>Gunneridae</taxon>
        <taxon>Pentapetalae</taxon>
        <taxon>rosids</taxon>
        <taxon>fabids</taxon>
        <taxon>Fabales</taxon>
        <taxon>Fabaceae</taxon>
        <taxon>Papilionoideae</taxon>
        <taxon>50 kb inversion clade</taxon>
        <taxon>NPAAA clade</taxon>
        <taxon>Hologalegina</taxon>
        <taxon>IRL clade</taxon>
        <taxon>Trifolieae</taxon>
        <taxon>Medicago</taxon>
    </lineage>
</organism>
<evidence type="ECO:0000313" key="2">
    <source>
        <dbReference type="EMBL" id="RHN45040.1"/>
    </source>
</evidence>
<protein>
    <submittedName>
        <fullName evidence="2">Putative BRCT domain-containing protein</fullName>
    </submittedName>
</protein>
<dbReference type="Proteomes" id="UP000265566">
    <property type="component" value="Chromosome 7"/>
</dbReference>
<dbReference type="PANTHER" id="PTHR47776:SF2">
    <property type="entry name" value="RING-TYPE E3 UBIQUITIN TRANSFERASE BRCA1"/>
    <property type="match status" value="1"/>
</dbReference>
<dbReference type="InterPro" id="IPR001357">
    <property type="entry name" value="BRCT_dom"/>
</dbReference>
<proteinExistence type="predicted"/>
<dbReference type="AlphaFoldDB" id="A0A396GVI2"/>
<sequence length="73" mass="7938">MEETEEPVLSHSHKASSVQGLDVVVATASGYHGSERFNLIKPISHSGSNYVGMVSKSITHVVSFFVFAIELNF</sequence>
<reference evidence="2" key="1">
    <citation type="journal article" date="2018" name="Nat. Plants">
        <title>Whole-genome landscape of Medicago truncatula symbiotic genes.</title>
        <authorList>
            <person name="Pecrix Y."/>
            <person name="Gamas P."/>
            <person name="Carrere S."/>
        </authorList>
    </citation>
    <scope>NUCLEOTIDE SEQUENCE</scope>
    <source>
        <tissue evidence="2">Leaves</tissue>
    </source>
</reference>